<dbReference type="AlphaFoldDB" id="A0A645BSA7"/>
<dbReference type="GO" id="GO:0009307">
    <property type="term" value="P:DNA restriction-modification system"/>
    <property type="evidence" value="ECO:0007669"/>
    <property type="project" value="UniProtKB-KW"/>
</dbReference>
<gene>
    <name evidence="4" type="ORF">SDC9_115146</name>
</gene>
<keyword evidence="2" id="KW-0175">Coiled coil</keyword>
<dbReference type="InterPro" id="IPR021810">
    <property type="entry name" value="T1RH-like_C"/>
</dbReference>
<evidence type="ECO:0000259" key="3">
    <source>
        <dbReference type="Pfam" id="PF11867"/>
    </source>
</evidence>
<evidence type="ECO:0000256" key="2">
    <source>
        <dbReference type="SAM" id="Coils"/>
    </source>
</evidence>
<feature type="coiled-coil region" evidence="2">
    <location>
        <begin position="51"/>
        <end position="78"/>
    </location>
</feature>
<protein>
    <recommendedName>
        <fullName evidence="3">Type I restriction enzyme HindI endonuclease subunit-like C-terminal domain-containing protein</fullName>
    </recommendedName>
</protein>
<accession>A0A645BSA7</accession>
<proteinExistence type="predicted"/>
<name>A0A645BSA7_9ZZZZ</name>
<evidence type="ECO:0000256" key="1">
    <source>
        <dbReference type="ARBA" id="ARBA00022747"/>
    </source>
</evidence>
<sequence length="171" mass="19991">MKEKNIAVEMLKKLLNDRIRVYQKVNLVKSVKFSELMQNAMNLYINGLITNEQVIEELLKLAQEMKRAQEEANDLGLTDEEMAFYDALTKPQAILDFYSNEQLVAITKELTEILLKNKTVDWQKRDSARSGMRMLIKRLLKKYKYPPENMNDALQIVMNQCELWADENAAE</sequence>
<dbReference type="PANTHER" id="PTHR30195:SF15">
    <property type="entry name" value="TYPE I RESTRICTION ENZYME HINDI ENDONUCLEASE SUBUNIT"/>
    <property type="match status" value="1"/>
</dbReference>
<organism evidence="4">
    <name type="scientific">bioreactor metagenome</name>
    <dbReference type="NCBI Taxonomy" id="1076179"/>
    <lineage>
        <taxon>unclassified sequences</taxon>
        <taxon>metagenomes</taxon>
        <taxon>ecological metagenomes</taxon>
    </lineage>
</organism>
<feature type="domain" description="Type I restriction enzyme HindI endonuclease subunit-like C-terminal" evidence="3">
    <location>
        <begin position="1"/>
        <end position="166"/>
    </location>
</feature>
<dbReference type="EMBL" id="VSSQ01022130">
    <property type="protein sequence ID" value="MPM68215.1"/>
    <property type="molecule type" value="Genomic_DNA"/>
</dbReference>
<dbReference type="Pfam" id="PF11867">
    <property type="entry name" value="T1RH-like_C"/>
    <property type="match status" value="1"/>
</dbReference>
<keyword evidence="1" id="KW-0680">Restriction system</keyword>
<evidence type="ECO:0000313" key="4">
    <source>
        <dbReference type="EMBL" id="MPM68215.1"/>
    </source>
</evidence>
<comment type="caution">
    <text evidence="4">The sequence shown here is derived from an EMBL/GenBank/DDBJ whole genome shotgun (WGS) entry which is preliminary data.</text>
</comment>
<dbReference type="InterPro" id="IPR051268">
    <property type="entry name" value="Type-I_R_enzyme_R_subunit"/>
</dbReference>
<dbReference type="PANTHER" id="PTHR30195">
    <property type="entry name" value="TYPE I SITE-SPECIFIC DEOXYRIBONUCLEASE PROTEIN SUBUNIT M AND R"/>
    <property type="match status" value="1"/>
</dbReference>
<reference evidence="4" key="1">
    <citation type="submission" date="2019-08" db="EMBL/GenBank/DDBJ databases">
        <authorList>
            <person name="Kucharzyk K."/>
            <person name="Murdoch R.W."/>
            <person name="Higgins S."/>
            <person name="Loffler F."/>
        </authorList>
    </citation>
    <scope>NUCLEOTIDE SEQUENCE</scope>
</reference>